<accession>Q649V2</accession>
<evidence type="ECO:0000313" key="3">
    <source>
        <dbReference type="EMBL" id="AAU83825.1"/>
    </source>
</evidence>
<keyword evidence="1" id="KW-0862">Zinc</keyword>
<name>Q649V2_UNCAG</name>
<dbReference type="AlphaFoldDB" id="Q649V2"/>
<dbReference type="EMBL" id="AY714859">
    <property type="protein sequence ID" value="AAU83825.1"/>
    <property type="molecule type" value="Genomic_DNA"/>
</dbReference>
<dbReference type="GO" id="GO:0008270">
    <property type="term" value="F:zinc ion binding"/>
    <property type="evidence" value="ECO:0007669"/>
    <property type="project" value="UniProtKB-KW"/>
</dbReference>
<feature type="domain" description="SWIM-type" evidence="2">
    <location>
        <begin position="157"/>
        <end position="192"/>
    </location>
</feature>
<evidence type="ECO:0000259" key="2">
    <source>
        <dbReference type="PROSITE" id="PS50966"/>
    </source>
</evidence>
<organism evidence="3">
    <name type="scientific">Uncultured archaeon GZfos26G2</name>
    <dbReference type="NCBI Taxonomy" id="3386331"/>
    <lineage>
        <taxon>Archaea</taxon>
        <taxon>Methanobacteriati</taxon>
        <taxon>Methanobacteriota</taxon>
        <taxon>Stenosarchaea group</taxon>
        <taxon>Methanomicrobia</taxon>
        <taxon>Candidatus Methanophagales</taxon>
        <taxon>Candidatus Methanophagaceae</taxon>
        <taxon>Candidatus Methanophaga</taxon>
    </lineage>
</organism>
<dbReference type="PANTHER" id="PTHR38133:SF1">
    <property type="entry name" value="SLR1429 PROTEIN"/>
    <property type="match status" value="1"/>
</dbReference>
<dbReference type="InterPro" id="IPR007527">
    <property type="entry name" value="Znf_SWIM"/>
</dbReference>
<dbReference type="PANTHER" id="PTHR38133">
    <property type="entry name" value="SLR1429 PROTEIN"/>
    <property type="match status" value="1"/>
</dbReference>
<keyword evidence="1" id="KW-0479">Metal-binding</keyword>
<sequence length="323" mass="35811">MVIITAKQTHLMYYTPKIYIEDMGWDSYWGYYKPTKPKEVKEGIKAKSKRGAIGETWWSKRWIAVLESFNMGARLTRGRSYARKGQVVSIDVQKGIVTAKVQGTRSKPYSVRIQLNPISEHDWEKVTEAMASKAIFAANLLSGEMPHDIEDAFSEAGLALFPSSKNELATKCSCPDWANPCKHIAAVYYLLAERFDEDPFLIFKLRGRTKEEIIAALRDKRASSAESEAKTSASYSGERVIPLAECLDSFWHAGDALDSFSVNPNRPEVENAILKRLGDAPFAIGKTNLASLLAKAYEVASGAALQKAAGESEEDAETKNATK</sequence>
<proteinExistence type="predicted"/>
<gene>
    <name evidence="3" type="ORF">GZ34A6_37</name>
</gene>
<reference evidence="3" key="2">
    <citation type="submission" date="2004-08" db="EMBL/GenBank/DDBJ databases">
        <authorList>
            <person name="Putnam N."/>
            <person name="Detter J.C."/>
            <person name="Richardson P.M."/>
            <person name="Rokhsar D."/>
        </authorList>
    </citation>
    <scope>NUCLEOTIDE SEQUENCE</scope>
</reference>
<dbReference type="PROSITE" id="PS50966">
    <property type="entry name" value="ZF_SWIM"/>
    <property type="match status" value="1"/>
</dbReference>
<dbReference type="Pfam" id="PF04434">
    <property type="entry name" value="SWIM"/>
    <property type="match status" value="1"/>
</dbReference>
<reference evidence="3" key="1">
    <citation type="journal article" date="2004" name="Science">
        <title>Reverse methanogenesis: testing the hypothesis with environmental genomics.</title>
        <authorList>
            <person name="Hallam S.J."/>
            <person name="Putnam N."/>
            <person name="Preston C.M."/>
            <person name="Detter J.C."/>
            <person name="Rokhsar D."/>
            <person name="Richardson P.M."/>
            <person name="DeLong E.F."/>
        </authorList>
    </citation>
    <scope>NUCLEOTIDE SEQUENCE</scope>
</reference>
<evidence type="ECO:0000256" key="1">
    <source>
        <dbReference type="PROSITE-ProRule" id="PRU00325"/>
    </source>
</evidence>
<protein>
    <recommendedName>
        <fullName evidence="2">SWIM-type domain-containing protein</fullName>
    </recommendedName>
</protein>
<keyword evidence="1" id="KW-0863">Zinc-finger</keyword>